<dbReference type="EMBL" id="CAWUPB010000351">
    <property type="protein sequence ID" value="CAK7324494.1"/>
    <property type="molecule type" value="Genomic_DNA"/>
</dbReference>
<protein>
    <submittedName>
        <fullName evidence="3">Uncharacterized protein</fullName>
    </submittedName>
</protein>
<accession>A0AAV1QV02</accession>
<dbReference type="GO" id="GO:0003723">
    <property type="term" value="F:RNA binding"/>
    <property type="evidence" value="ECO:0007669"/>
    <property type="project" value="TreeGrafter"/>
</dbReference>
<dbReference type="InterPro" id="IPR036397">
    <property type="entry name" value="RNaseH_sf"/>
</dbReference>
<dbReference type="PANTHER" id="PTHR15092">
    <property type="entry name" value="POLY A -SPECIFIC RIBONUCLEASE/TARGET OF EGR1, MEMBER 1"/>
    <property type="match status" value="1"/>
</dbReference>
<evidence type="ECO:0000256" key="2">
    <source>
        <dbReference type="ARBA" id="ARBA00008372"/>
    </source>
</evidence>
<gene>
    <name evidence="3" type="ORF">DCAF_LOCUS2141</name>
</gene>
<comment type="caution">
    <text evidence="3">The sequence shown here is derived from an EMBL/GenBank/DDBJ whole genome shotgun (WGS) entry which is preliminary data.</text>
</comment>
<sequence length="738" mass="83904">MRMRLRKHEWLRTTVLRACYCTFSSPFPQKHVTKSNFESAAADLKNHVKAADFVAVDLEMTGVSSAPWRDSMEFDRFDVKYLKVKDSAEKFAVIQFGVCPFRWDPLRLSFIAHPHNFFIFPAHDELPTDAASSSHDFLCQTSSLDFLAKYDFDFNACIRQGVSYLSRRQEDEALRRLNLRYQNELSQQVRDVPLVSMTDILFSERMKNRLSEWRDDLLKGTSGRSQFQGSVNDTNKQFQTLFYKMRPALSLNGFTSHQLKLTQLVTKKHFKDLASVRVEGESSCSQLVVVYTDSEADRDLLKVREHRLIQMPRTLSAYLSFWQKEVMDDNRRGAEMKIKATIGFRHIIDLLSSEKKLIVGHNCFLDLAHIYSKFLGPLPLDAEEFVSSVNKCFPYIIDTKILLNTNNILKQKMKKSKTSLSSAFLSLCPQIAYASKESCDLTFSSSVKVEVQVDDTRSSNWNFGVKHEAGYDAFMTGCIFAQACSLLGIDFKLYLPSENLAYNEKLWKHVNLLYLSWINGDIIDLSTGHRTAESLRCNDFKKWPTRILFENIVLVWGFPSKLKTGVIKDCISRVFGPTSVTSIYRLDETAVFVQFSEVNLVSDFLVVKETLERSHDALAVVHPLSKLLEGGNTCAASYETYKDICSSPISKVLFADQAEAVGIRGKTILVESKEELETKEQDTFHEETIANAKSVSVLQNKTGWKHTVKDASSTRPSSDEVIDSFCVAGVEQIRATSP</sequence>
<dbReference type="PANTHER" id="PTHR15092:SF22">
    <property type="entry name" value="POLY(A)-SPECIFIC RIBONUCLEASE PNLDC1"/>
    <property type="match status" value="1"/>
</dbReference>
<evidence type="ECO:0000313" key="3">
    <source>
        <dbReference type="EMBL" id="CAK7324494.1"/>
    </source>
</evidence>
<evidence type="ECO:0000256" key="1">
    <source>
        <dbReference type="ARBA" id="ARBA00001968"/>
    </source>
</evidence>
<dbReference type="InterPro" id="IPR006941">
    <property type="entry name" value="RNase_CAF1"/>
</dbReference>
<reference evidence="3 4" key="1">
    <citation type="submission" date="2024-01" db="EMBL/GenBank/DDBJ databases">
        <authorList>
            <person name="Waweru B."/>
        </authorList>
    </citation>
    <scope>NUCLEOTIDE SEQUENCE [LARGE SCALE GENOMIC DNA]</scope>
</reference>
<evidence type="ECO:0000313" key="4">
    <source>
        <dbReference type="Proteomes" id="UP001314170"/>
    </source>
</evidence>
<dbReference type="Gene3D" id="3.30.420.10">
    <property type="entry name" value="Ribonuclease H-like superfamily/Ribonuclease H"/>
    <property type="match status" value="2"/>
</dbReference>
<dbReference type="InterPro" id="IPR012337">
    <property type="entry name" value="RNaseH-like_sf"/>
</dbReference>
<keyword evidence="4" id="KW-1185">Reference proteome</keyword>
<proteinExistence type="inferred from homology"/>
<name>A0AAV1QV02_9ROSI</name>
<dbReference type="Pfam" id="PF04857">
    <property type="entry name" value="CAF1"/>
    <property type="match status" value="1"/>
</dbReference>
<dbReference type="AlphaFoldDB" id="A0AAV1QV02"/>
<organism evidence="3 4">
    <name type="scientific">Dovyalis caffra</name>
    <dbReference type="NCBI Taxonomy" id="77055"/>
    <lineage>
        <taxon>Eukaryota</taxon>
        <taxon>Viridiplantae</taxon>
        <taxon>Streptophyta</taxon>
        <taxon>Embryophyta</taxon>
        <taxon>Tracheophyta</taxon>
        <taxon>Spermatophyta</taxon>
        <taxon>Magnoliopsida</taxon>
        <taxon>eudicotyledons</taxon>
        <taxon>Gunneridae</taxon>
        <taxon>Pentapetalae</taxon>
        <taxon>rosids</taxon>
        <taxon>fabids</taxon>
        <taxon>Malpighiales</taxon>
        <taxon>Salicaceae</taxon>
        <taxon>Flacourtieae</taxon>
        <taxon>Dovyalis</taxon>
    </lineage>
</organism>
<comment type="similarity">
    <text evidence="2">Belongs to the CAF1 family.</text>
</comment>
<dbReference type="Proteomes" id="UP001314170">
    <property type="component" value="Unassembled WGS sequence"/>
</dbReference>
<dbReference type="InterPro" id="IPR051181">
    <property type="entry name" value="CAF1_poly(A)_ribonucleases"/>
</dbReference>
<dbReference type="SUPFAM" id="SSF53098">
    <property type="entry name" value="Ribonuclease H-like"/>
    <property type="match status" value="1"/>
</dbReference>
<dbReference type="GO" id="GO:0000175">
    <property type="term" value="F:3'-5'-RNA exonuclease activity"/>
    <property type="evidence" value="ECO:0007669"/>
    <property type="project" value="TreeGrafter"/>
</dbReference>
<comment type="cofactor">
    <cofactor evidence="1">
        <name>a divalent metal cation</name>
        <dbReference type="ChEBI" id="CHEBI:60240"/>
    </cofactor>
</comment>